<dbReference type="CDD" id="cd02205">
    <property type="entry name" value="CBS_pair_SF"/>
    <property type="match status" value="1"/>
</dbReference>
<feature type="domain" description="CBS" evidence="3">
    <location>
        <begin position="133"/>
        <end position="189"/>
    </location>
</feature>
<reference evidence="4 6" key="1">
    <citation type="journal article" date="2016" name="ISME J.">
        <title>Chasing the elusive Euryarchaeota class WSA2: genomes reveal a uniquely fastidious methyl-reducing methanogen.</title>
        <authorList>
            <person name="Nobu M.K."/>
            <person name="Narihiro T."/>
            <person name="Kuroda K."/>
            <person name="Mei R."/>
            <person name="Liu W.T."/>
        </authorList>
    </citation>
    <scope>NUCLEOTIDE SEQUENCE [LARGE SCALE GENOMIC DNA]</scope>
    <source>
        <strain evidence="4">ADurb1013_Bin02101</strain>
        <strain evidence="5">ADurb1213_Bin02801</strain>
    </source>
</reference>
<gene>
    <name evidence="4" type="ORF">AN188_00492</name>
    <name evidence="5" type="ORF">APG09_00702</name>
</gene>
<dbReference type="Proteomes" id="UP000092420">
    <property type="component" value="Unassembled WGS sequence"/>
</dbReference>
<dbReference type="PANTHER" id="PTHR43080">
    <property type="entry name" value="CBS DOMAIN-CONTAINING PROTEIN CBSX3, MITOCHONDRIAL"/>
    <property type="match status" value="1"/>
</dbReference>
<dbReference type="EMBL" id="LNJE01000006">
    <property type="protein sequence ID" value="KYC57996.1"/>
    <property type="molecule type" value="Genomic_DNA"/>
</dbReference>
<dbReference type="SMART" id="SM00116">
    <property type="entry name" value="CBS"/>
    <property type="match status" value="2"/>
</dbReference>
<evidence type="ECO:0000259" key="3">
    <source>
        <dbReference type="PROSITE" id="PS51371"/>
    </source>
</evidence>
<name>A0A150JII9_9EURY</name>
<evidence type="ECO:0000313" key="4">
    <source>
        <dbReference type="EMBL" id="KYC55052.1"/>
    </source>
</evidence>
<evidence type="ECO:0000313" key="5">
    <source>
        <dbReference type="EMBL" id="KYC57996.1"/>
    </source>
</evidence>
<dbReference type="PANTHER" id="PTHR43080:SF2">
    <property type="entry name" value="CBS DOMAIN-CONTAINING PROTEIN"/>
    <property type="match status" value="1"/>
</dbReference>
<dbReference type="AlphaFoldDB" id="A0A150JII9"/>
<feature type="domain" description="CBS" evidence="3">
    <location>
        <begin position="6"/>
        <end position="61"/>
    </location>
</feature>
<evidence type="ECO:0000256" key="2">
    <source>
        <dbReference type="PROSITE-ProRule" id="PRU00703"/>
    </source>
</evidence>
<dbReference type="Gene3D" id="3.10.580.10">
    <property type="entry name" value="CBS-domain"/>
    <property type="match status" value="3"/>
</dbReference>
<organism evidence="4 6">
    <name type="scientific">Candidatus Methanofastidiosum methylothiophilum</name>
    <dbReference type="NCBI Taxonomy" id="1705564"/>
    <lineage>
        <taxon>Archaea</taxon>
        <taxon>Methanobacteriati</taxon>
        <taxon>Methanobacteriota</taxon>
        <taxon>Stenosarchaea group</taxon>
        <taxon>Candidatus Methanofastidiosia</taxon>
        <taxon>Candidatus Methanofastidiosales</taxon>
        <taxon>Candidatus Methanofastidiosaceae</taxon>
        <taxon>Candidatus Methanofastidiosum</taxon>
    </lineage>
</organism>
<dbReference type="PROSITE" id="PS51371">
    <property type="entry name" value="CBS"/>
    <property type="match status" value="3"/>
</dbReference>
<comment type="caution">
    <text evidence="4">The sequence shown here is derived from an EMBL/GenBank/DDBJ whole genome shotgun (WGS) entry which is preliminary data.</text>
</comment>
<accession>A0A150JLA1</accession>
<dbReference type="Pfam" id="PF00571">
    <property type="entry name" value="CBS"/>
    <property type="match status" value="2"/>
</dbReference>
<dbReference type="InterPro" id="IPR051257">
    <property type="entry name" value="Diverse_CBS-Domain"/>
</dbReference>
<protein>
    <submittedName>
        <fullName evidence="4">Inosine 5'-monophosphate dehydrogenase</fullName>
    </submittedName>
</protein>
<dbReference type="InterPro" id="IPR046342">
    <property type="entry name" value="CBS_dom_sf"/>
</dbReference>
<accession>A0A150JCT1</accession>
<accession>A0A150JII9</accession>
<dbReference type="EMBL" id="LNJB01000004">
    <property type="protein sequence ID" value="KYC55052.1"/>
    <property type="molecule type" value="Genomic_DNA"/>
</dbReference>
<sequence length="263" mass="29869">MDVKEIMKRPIKVDKDRKLSDAIKLMEKKGVLRLPVVNDGKLLGVLTVSKLIEKIGDPRSLDLDVSSFHISSSITKNPYTISAEDNVKKALDFFRSDYISILPVVEGEEMVGVITRRHMIPLVESKGTIGDAMTKKYSTLSWGDRVIHARKQYLEDGIRYFAVKSQSNAYIGLISVKDLLFGLYKFRKTINAKRHPETLIKEFKVEEILTKEPEMLDPNVPLETLRKQIVKKTQFAYPVSNISKDIAGFIGHHEILLNSEVRA</sequence>
<dbReference type="SUPFAM" id="SSF54631">
    <property type="entry name" value="CBS-domain pair"/>
    <property type="match status" value="2"/>
</dbReference>
<proteinExistence type="predicted"/>
<evidence type="ECO:0000313" key="6">
    <source>
        <dbReference type="Proteomes" id="UP000092420"/>
    </source>
</evidence>
<feature type="domain" description="CBS" evidence="3">
    <location>
        <begin position="74"/>
        <end position="132"/>
    </location>
</feature>
<dbReference type="InterPro" id="IPR000644">
    <property type="entry name" value="CBS_dom"/>
</dbReference>
<keyword evidence="1 2" id="KW-0129">CBS domain</keyword>
<evidence type="ECO:0000256" key="1">
    <source>
        <dbReference type="ARBA" id="ARBA00023122"/>
    </source>
</evidence>